<protein>
    <submittedName>
        <fullName evidence="1">Uncharacterized protein</fullName>
    </submittedName>
</protein>
<comment type="caution">
    <text evidence="1">The sequence shown here is derived from an EMBL/GenBank/DDBJ whole genome shotgun (WGS) entry which is preliminary data.</text>
</comment>
<dbReference type="Proteomes" id="UP001144978">
    <property type="component" value="Unassembled WGS sequence"/>
</dbReference>
<accession>A0ACC1P1T5</accession>
<gene>
    <name evidence="1" type="ORF">NUW54_g10164</name>
</gene>
<proteinExistence type="predicted"/>
<dbReference type="EMBL" id="JANSHE010003592">
    <property type="protein sequence ID" value="KAJ2985400.1"/>
    <property type="molecule type" value="Genomic_DNA"/>
</dbReference>
<sequence length="116" mass="12416">MAVSADTLLTIALIIVLRKSRTGIKRTDSMISRMILYSVNTGLLTGIFNLLTMVNSYTETTNLIWVGFGITGAKFYGTTLLAALNSRQSLAERGAGRSNDTSPFGISGVPDPSVEL</sequence>
<keyword evidence="2" id="KW-1185">Reference proteome</keyword>
<evidence type="ECO:0000313" key="1">
    <source>
        <dbReference type="EMBL" id="KAJ2985400.1"/>
    </source>
</evidence>
<name>A0ACC1P1T5_9APHY</name>
<organism evidence="1 2">
    <name type="scientific">Trametes sanguinea</name>
    <dbReference type="NCBI Taxonomy" id="158606"/>
    <lineage>
        <taxon>Eukaryota</taxon>
        <taxon>Fungi</taxon>
        <taxon>Dikarya</taxon>
        <taxon>Basidiomycota</taxon>
        <taxon>Agaricomycotina</taxon>
        <taxon>Agaricomycetes</taxon>
        <taxon>Polyporales</taxon>
        <taxon>Polyporaceae</taxon>
        <taxon>Trametes</taxon>
    </lineage>
</organism>
<evidence type="ECO:0000313" key="2">
    <source>
        <dbReference type="Proteomes" id="UP001144978"/>
    </source>
</evidence>
<reference evidence="1" key="1">
    <citation type="submission" date="2022-08" db="EMBL/GenBank/DDBJ databases">
        <title>Genome Sequence of Pycnoporus sanguineus.</title>
        <authorList>
            <person name="Buettner E."/>
        </authorList>
    </citation>
    <scope>NUCLEOTIDE SEQUENCE</scope>
    <source>
        <strain evidence="1">CG-C14</strain>
    </source>
</reference>